<sequence length="87" mass="10262">MNEIDFINTNHPLNLEQEFGNGYIESVDCFLDEDTRDYYIGLNNAIIHFFFDGNIDEDAWDYESLKFFLEIDLKGDIEKILSLCKKI</sequence>
<dbReference type="Proteomes" id="UP000422744">
    <property type="component" value="Chromosome"/>
</dbReference>
<dbReference type="AlphaFoldDB" id="A0A6I6CIV0"/>
<proteinExistence type="predicted"/>
<accession>A0A6I6CIV0</accession>
<dbReference type="EMBL" id="CP037426">
    <property type="protein sequence ID" value="QGT15891.1"/>
    <property type="molecule type" value="Genomic_DNA"/>
</dbReference>
<organism evidence="1 2">
    <name type="scientific">Wolbachia pipientis</name>
    <dbReference type="NCBI Taxonomy" id="955"/>
    <lineage>
        <taxon>Bacteria</taxon>
        <taxon>Pseudomonadati</taxon>
        <taxon>Pseudomonadota</taxon>
        <taxon>Alphaproteobacteria</taxon>
        <taxon>Rickettsiales</taxon>
        <taxon>Anaplasmataceae</taxon>
        <taxon>Wolbachieae</taxon>
        <taxon>Wolbachia</taxon>
    </lineage>
</organism>
<gene>
    <name evidence="1" type="ORF">E0495_00925</name>
</gene>
<protein>
    <submittedName>
        <fullName evidence="1">Uncharacterized protein</fullName>
    </submittedName>
</protein>
<reference evidence="1 2" key="1">
    <citation type="submission" date="2019-03" db="EMBL/GenBank/DDBJ databases">
        <title>Wolbachia endosymbiont of Haematobia irritans wIrr.</title>
        <authorList>
            <person name="Parry R.H."/>
            <person name="Asgari S."/>
        </authorList>
    </citation>
    <scope>NUCLEOTIDE SEQUENCE [LARGE SCALE GENOMIC DNA]</scope>
    <source>
        <strain evidence="2">wIrr</strain>
    </source>
</reference>
<dbReference type="RefSeq" id="WP_155968394.1">
    <property type="nucleotide sequence ID" value="NZ_CP037426.1"/>
</dbReference>
<evidence type="ECO:0000313" key="2">
    <source>
        <dbReference type="Proteomes" id="UP000422744"/>
    </source>
</evidence>
<name>A0A6I6CIV0_WOLPI</name>
<evidence type="ECO:0000313" key="1">
    <source>
        <dbReference type="EMBL" id="QGT15891.1"/>
    </source>
</evidence>